<dbReference type="InterPro" id="IPR006151">
    <property type="entry name" value="Shikm_DH/Glu-tRNA_Rdtase"/>
</dbReference>
<evidence type="ECO:0000256" key="1">
    <source>
        <dbReference type="ARBA" id="ARBA00012962"/>
    </source>
</evidence>
<dbReference type="HAMAP" id="MF_00222">
    <property type="entry name" value="Shikimate_DH_AroE"/>
    <property type="match status" value="1"/>
</dbReference>
<dbReference type="EC" id="1.1.1.25" evidence="1"/>
<evidence type="ECO:0000313" key="9">
    <source>
        <dbReference type="EMBL" id="SFV62757.1"/>
    </source>
</evidence>
<dbReference type="AlphaFoldDB" id="A0A1W1CAI3"/>
<keyword evidence="2" id="KW-0028">Amino-acid biosynthesis</keyword>
<dbReference type="Pfam" id="PF18317">
    <property type="entry name" value="SDH_C"/>
    <property type="match status" value="1"/>
</dbReference>
<dbReference type="GO" id="GO:0005829">
    <property type="term" value="C:cytosol"/>
    <property type="evidence" value="ECO:0007669"/>
    <property type="project" value="TreeGrafter"/>
</dbReference>
<evidence type="ECO:0000259" key="6">
    <source>
        <dbReference type="Pfam" id="PF01488"/>
    </source>
</evidence>
<sequence length="268" mass="29555">MIYCGVVGNPIEHSLSPTIHQLFANQCGIELEYKKILSPLDSFAKTTTDFFEKGLGLNVTVPFKIEAFNFANDYSQYARIAGAVNTLKKENGKIIGHNTDGYGLVQDIQNNLNFSLKDKKILILGAGGATQGILLPILEQNPAKVLIANRTKEKSEKLAKQFSKYGFVCGFGLDKIKNESVDLVINATSTSLSESQLKLPTGVFENALCYDLFYGKQTKFMEFAKENGAIKIVDGLGMLVEQAANSFKIWHGEELKLNTEKVIDSLRS</sequence>
<keyword evidence="5" id="KW-0057">Aromatic amino acid biosynthesis</keyword>
<dbReference type="InterPro" id="IPR013708">
    <property type="entry name" value="Shikimate_DH-bd_N"/>
</dbReference>
<dbReference type="InterPro" id="IPR041121">
    <property type="entry name" value="SDH_C"/>
</dbReference>
<dbReference type="GO" id="GO:0009073">
    <property type="term" value="P:aromatic amino acid family biosynthetic process"/>
    <property type="evidence" value="ECO:0007669"/>
    <property type="project" value="UniProtKB-KW"/>
</dbReference>
<gene>
    <name evidence="9" type="ORF">MNB_SUP05-5-72</name>
</gene>
<evidence type="ECO:0000259" key="8">
    <source>
        <dbReference type="Pfam" id="PF18317"/>
    </source>
</evidence>
<dbReference type="InterPro" id="IPR011342">
    <property type="entry name" value="Shikimate_DH"/>
</dbReference>
<dbReference type="PANTHER" id="PTHR21089">
    <property type="entry name" value="SHIKIMATE DEHYDROGENASE"/>
    <property type="match status" value="1"/>
</dbReference>
<keyword evidence="3" id="KW-0521">NADP</keyword>
<dbReference type="Gene3D" id="3.40.50.720">
    <property type="entry name" value="NAD(P)-binding Rossmann-like Domain"/>
    <property type="match status" value="1"/>
</dbReference>
<dbReference type="Pfam" id="PF08501">
    <property type="entry name" value="Shikimate_dh_N"/>
    <property type="match status" value="1"/>
</dbReference>
<dbReference type="GO" id="GO:0004764">
    <property type="term" value="F:shikimate 3-dehydrogenase (NADP+) activity"/>
    <property type="evidence" value="ECO:0007669"/>
    <property type="project" value="UniProtKB-EC"/>
</dbReference>
<dbReference type="InterPro" id="IPR046346">
    <property type="entry name" value="Aminoacid_DH-like_N_sf"/>
</dbReference>
<evidence type="ECO:0000256" key="3">
    <source>
        <dbReference type="ARBA" id="ARBA00022857"/>
    </source>
</evidence>
<dbReference type="Pfam" id="PF01488">
    <property type="entry name" value="Shikimate_DH"/>
    <property type="match status" value="1"/>
</dbReference>
<dbReference type="NCBIfam" id="TIGR00507">
    <property type="entry name" value="aroE"/>
    <property type="match status" value="1"/>
</dbReference>
<evidence type="ECO:0000259" key="7">
    <source>
        <dbReference type="Pfam" id="PF08501"/>
    </source>
</evidence>
<dbReference type="SUPFAM" id="SSF53223">
    <property type="entry name" value="Aminoacid dehydrogenase-like, N-terminal domain"/>
    <property type="match status" value="1"/>
</dbReference>
<organism evidence="9">
    <name type="scientific">hydrothermal vent metagenome</name>
    <dbReference type="NCBI Taxonomy" id="652676"/>
    <lineage>
        <taxon>unclassified sequences</taxon>
        <taxon>metagenomes</taxon>
        <taxon>ecological metagenomes</taxon>
    </lineage>
</organism>
<evidence type="ECO:0000256" key="2">
    <source>
        <dbReference type="ARBA" id="ARBA00022605"/>
    </source>
</evidence>
<dbReference type="Gene3D" id="3.40.50.10860">
    <property type="entry name" value="Leucine Dehydrogenase, chain A, domain 1"/>
    <property type="match status" value="1"/>
</dbReference>
<keyword evidence="4 9" id="KW-0560">Oxidoreductase</keyword>
<evidence type="ECO:0000256" key="5">
    <source>
        <dbReference type="ARBA" id="ARBA00023141"/>
    </source>
</evidence>
<dbReference type="NCBIfam" id="NF001310">
    <property type="entry name" value="PRK00258.1-2"/>
    <property type="match status" value="1"/>
</dbReference>
<dbReference type="GO" id="GO:0009423">
    <property type="term" value="P:chorismate biosynthetic process"/>
    <property type="evidence" value="ECO:0007669"/>
    <property type="project" value="UniProtKB-UniPathway"/>
</dbReference>
<feature type="domain" description="Quinate/shikimate 5-dehydrogenase/glutamyl-tRNA reductase" evidence="6">
    <location>
        <begin position="113"/>
        <end position="190"/>
    </location>
</feature>
<dbReference type="CDD" id="cd01065">
    <property type="entry name" value="NAD_bind_Shikimate_DH"/>
    <property type="match status" value="1"/>
</dbReference>
<name>A0A1W1CAI3_9ZZZZ</name>
<feature type="domain" description="SDH C-terminal" evidence="8">
    <location>
        <begin position="235"/>
        <end position="254"/>
    </location>
</feature>
<dbReference type="EMBL" id="FPHJ01000038">
    <property type="protein sequence ID" value="SFV62757.1"/>
    <property type="molecule type" value="Genomic_DNA"/>
</dbReference>
<dbReference type="UniPathway" id="UPA00053">
    <property type="reaction ID" value="UER00087"/>
</dbReference>
<dbReference type="InterPro" id="IPR036291">
    <property type="entry name" value="NAD(P)-bd_dom_sf"/>
</dbReference>
<dbReference type="FunFam" id="3.40.50.10860:FF:000006">
    <property type="entry name" value="Shikimate dehydrogenase (NADP(+))"/>
    <property type="match status" value="1"/>
</dbReference>
<evidence type="ECO:0000256" key="4">
    <source>
        <dbReference type="ARBA" id="ARBA00023002"/>
    </source>
</evidence>
<accession>A0A1W1CAI3</accession>
<dbReference type="GO" id="GO:0019632">
    <property type="term" value="P:shikimate metabolic process"/>
    <property type="evidence" value="ECO:0007669"/>
    <property type="project" value="InterPro"/>
</dbReference>
<dbReference type="GO" id="GO:0050661">
    <property type="term" value="F:NADP binding"/>
    <property type="evidence" value="ECO:0007669"/>
    <property type="project" value="InterPro"/>
</dbReference>
<feature type="domain" description="Shikimate dehydrogenase substrate binding N-terminal" evidence="7">
    <location>
        <begin position="6"/>
        <end position="87"/>
    </location>
</feature>
<dbReference type="PANTHER" id="PTHR21089:SF1">
    <property type="entry name" value="BIFUNCTIONAL 3-DEHYDROQUINATE DEHYDRATASE_SHIKIMATE DEHYDROGENASE, CHLOROPLASTIC"/>
    <property type="match status" value="1"/>
</dbReference>
<dbReference type="GO" id="GO:0008652">
    <property type="term" value="P:amino acid biosynthetic process"/>
    <property type="evidence" value="ECO:0007669"/>
    <property type="project" value="UniProtKB-KW"/>
</dbReference>
<protein>
    <recommendedName>
        <fullName evidence="1">shikimate dehydrogenase (NADP(+))</fullName>
        <ecNumber evidence="1">1.1.1.25</ecNumber>
    </recommendedName>
</protein>
<reference evidence="9" key="1">
    <citation type="submission" date="2016-10" db="EMBL/GenBank/DDBJ databases">
        <authorList>
            <person name="de Groot N.N."/>
        </authorList>
    </citation>
    <scope>NUCLEOTIDE SEQUENCE</scope>
</reference>
<proteinExistence type="inferred from homology"/>
<dbReference type="SUPFAM" id="SSF51735">
    <property type="entry name" value="NAD(P)-binding Rossmann-fold domains"/>
    <property type="match status" value="1"/>
</dbReference>
<dbReference type="InterPro" id="IPR022893">
    <property type="entry name" value="Shikimate_DH_fam"/>
</dbReference>